<dbReference type="AlphaFoldDB" id="A0AAW4FTM6"/>
<keyword evidence="2" id="KW-1133">Transmembrane helix</keyword>
<dbReference type="Pfam" id="PF06210">
    <property type="entry name" value="DUF1003"/>
    <property type="match status" value="1"/>
</dbReference>
<evidence type="ECO:0000256" key="1">
    <source>
        <dbReference type="SAM" id="Coils"/>
    </source>
</evidence>
<proteinExistence type="predicted"/>
<dbReference type="PANTHER" id="PTHR41386">
    <property type="entry name" value="INTEGRAL MEMBRANE PROTEIN-RELATED"/>
    <property type="match status" value="1"/>
</dbReference>
<keyword evidence="1" id="KW-0175">Coiled coil</keyword>
<sequence>MPHLNELSQHIFGKPMAELGEIERRILTRAKERRTVATDTNAAFSAELSVGDRLADAIARIGGSWGFILSFCGFLVVWVIINTVLLVTGAFDPYPFIFLNLLLSMLAALQAPVIMMSQNRQAERDRFAAAKDYEVNLKSEVELIALHHKVDDVLLREIAELRTDIANLNRQLSQYRHIPDNE</sequence>
<evidence type="ECO:0000256" key="2">
    <source>
        <dbReference type="SAM" id="Phobius"/>
    </source>
</evidence>
<reference evidence="3 4" key="1">
    <citation type="submission" date="2020-01" db="EMBL/GenBank/DDBJ databases">
        <title>Draft genome assembly of Ensifer adhaerens T173.</title>
        <authorList>
            <person name="Craig J.E."/>
            <person name="Stinchcombe J.R."/>
        </authorList>
    </citation>
    <scope>NUCLEOTIDE SEQUENCE [LARGE SCALE GENOMIC DNA]</scope>
    <source>
        <strain evidence="3 4">T173</strain>
    </source>
</reference>
<gene>
    <name evidence="3" type="ORF">GFB56_27940</name>
</gene>
<evidence type="ECO:0000313" key="3">
    <source>
        <dbReference type="EMBL" id="MBM3094579.1"/>
    </source>
</evidence>
<keyword evidence="2" id="KW-0812">Transmembrane</keyword>
<evidence type="ECO:0000313" key="4">
    <source>
        <dbReference type="Proteomes" id="UP000744980"/>
    </source>
</evidence>
<keyword evidence="2" id="KW-0472">Membrane</keyword>
<dbReference type="PANTHER" id="PTHR41386:SF1">
    <property type="entry name" value="MEMBRANE PROTEIN"/>
    <property type="match status" value="1"/>
</dbReference>
<protein>
    <submittedName>
        <fullName evidence="3">DUF1003 domain-containing protein</fullName>
    </submittedName>
</protein>
<feature type="transmembrane region" description="Helical" evidence="2">
    <location>
        <begin position="67"/>
        <end position="91"/>
    </location>
</feature>
<name>A0AAW4FTM6_9HYPH</name>
<comment type="caution">
    <text evidence="3">The sequence shown here is derived from an EMBL/GenBank/DDBJ whole genome shotgun (WGS) entry which is preliminary data.</text>
</comment>
<dbReference type="EMBL" id="WXFA01000028">
    <property type="protein sequence ID" value="MBM3094579.1"/>
    <property type="molecule type" value="Genomic_DNA"/>
</dbReference>
<feature type="coiled-coil region" evidence="1">
    <location>
        <begin position="151"/>
        <end position="178"/>
    </location>
</feature>
<dbReference type="RefSeq" id="WP_025427232.1">
    <property type="nucleotide sequence ID" value="NZ_CP083370.1"/>
</dbReference>
<dbReference type="InterPro" id="IPR010406">
    <property type="entry name" value="DUF1003"/>
</dbReference>
<dbReference type="Proteomes" id="UP000744980">
    <property type="component" value="Unassembled WGS sequence"/>
</dbReference>
<keyword evidence="4" id="KW-1185">Reference proteome</keyword>
<feature type="transmembrane region" description="Helical" evidence="2">
    <location>
        <begin position="97"/>
        <end position="116"/>
    </location>
</feature>
<accession>A0AAW4FTM6</accession>
<organism evidence="3 4">
    <name type="scientific">Ensifer canadensis</name>
    <dbReference type="NCBI Taxonomy" id="555315"/>
    <lineage>
        <taxon>Bacteria</taxon>
        <taxon>Pseudomonadati</taxon>
        <taxon>Pseudomonadota</taxon>
        <taxon>Alphaproteobacteria</taxon>
        <taxon>Hyphomicrobiales</taxon>
        <taxon>Rhizobiaceae</taxon>
        <taxon>Sinorhizobium/Ensifer group</taxon>
        <taxon>Ensifer</taxon>
    </lineage>
</organism>